<feature type="transmembrane region" description="Helical" evidence="10">
    <location>
        <begin position="6"/>
        <end position="27"/>
    </location>
</feature>
<dbReference type="EMBL" id="CP001818">
    <property type="protein sequence ID" value="ACZ18546.1"/>
    <property type="molecule type" value="Genomic_DNA"/>
</dbReference>
<dbReference type="Pfam" id="PF00015">
    <property type="entry name" value="MCPsignal"/>
    <property type="match status" value="1"/>
</dbReference>
<keyword evidence="2" id="KW-1003">Cell membrane</keyword>
<keyword evidence="4 10" id="KW-0812">Transmembrane</keyword>
<keyword evidence="6 10" id="KW-0472">Membrane</keyword>
<dbReference type="GO" id="GO:0007165">
    <property type="term" value="P:signal transduction"/>
    <property type="evidence" value="ECO:0007669"/>
    <property type="project" value="UniProtKB-KW"/>
</dbReference>
<evidence type="ECO:0000259" key="12">
    <source>
        <dbReference type="PROSITE" id="PS50885"/>
    </source>
</evidence>
<evidence type="ECO:0000256" key="2">
    <source>
        <dbReference type="ARBA" id="ARBA00022475"/>
    </source>
</evidence>
<dbReference type="RefSeq" id="WP_012869062.1">
    <property type="nucleotide sequence ID" value="NC_013522.1"/>
</dbReference>
<dbReference type="InterPro" id="IPR029151">
    <property type="entry name" value="Sensor-like_sf"/>
</dbReference>
<dbReference type="SMART" id="SM00304">
    <property type="entry name" value="HAMP"/>
    <property type="match status" value="1"/>
</dbReference>
<evidence type="ECO:0000259" key="11">
    <source>
        <dbReference type="PROSITE" id="PS50111"/>
    </source>
</evidence>
<dbReference type="OrthoDB" id="9804955at2"/>
<protein>
    <submittedName>
        <fullName evidence="13">Methyl-accepting chemotaxis sensory transducer with Cache sensor</fullName>
    </submittedName>
</protein>
<accession>D1B8E3</accession>
<evidence type="ECO:0000256" key="1">
    <source>
        <dbReference type="ARBA" id="ARBA00004651"/>
    </source>
</evidence>
<comment type="subcellular location">
    <subcellularLocation>
        <location evidence="1">Cell membrane</location>
        <topology evidence="1">Multi-pass membrane protein</topology>
    </subcellularLocation>
</comment>
<dbReference type="SMART" id="SM00283">
    <property type="entry name" value="MA"/>
    <property type="match status" value="1"/>
</dbReference>
<dbReference type="CDD" id="cd11386">
    <property type="entry name" value="MCP_signal"/>
    <property type="match status" value="1"/>
</dbReference>
<evidence type="ECO:0000256" key="9">
    <source>
        <dbReference type="PROSITE-ProRule" id="PRU00284"/>
    </source>
</evidence>
<keyword evidence="7 9" id="KW-0807">Transducer</keyword>
<dbReference type="GO" id="GO:0005886">
    <property type="term" value="C:plasma membrane"/>
    <property type="evidence" value="ECO:0007669"/>
    <property type="project" value="UniProtKB-SubCell"/>
</dbReference>
<evidence type="ECO:0000256" key="4">
    <source>
        <dbReference type="ARBA" id="ARBA00022692"/>
    </source>
</evidence>
<dbReference type="PROSITE" id="PS50111">
    <property type="entry name" value="CHEMOTAXIS_TRANSDUC_2"/>
    <property type="match status" value="1"/>
</dbReference>
<dbReference type="CDD" id="cd12913">
    <property type="entry name" value="PDC1_MCP_like"/>
    <property type="match status" value="1"/>
</dbReference>
<evidence type="ECO:0000313" key="14">
    <source>
        <dbReference type="Proteomes" id="UP000002030"/>
    </source>
</evidence>
<dbReference type="Gene3D" id="3.30.450.20">
    <property type="entry name" value="PAS domain"/>
    <property type="match status" value="2"/>
</dbReference>
<dbReference type="InterPro" id="IPR033479">
    <property type="entry name" value="dCache_1"/>
</dbReference>
<dbReference type="Proteomes" id="UP000002030">
    <property type="component" value="Chromosome"/>
</dbReference>
<dbReference type="InterPro" id="IPR004089">
    <property type="entry name" value="MCPsignal_dom"/>
</dbReference>
<organism evidence="13 14">
    <name type="scientific">Thermanaerovibrio acidaminovorans (strain ATCC 49978 / DSM 6589 / Su883)</name>
    <name type="common">Selenomonas acidaminovorans</name>
    <dbReference type="NCBI Taxonomy" id="525903"/>
    <lineage>
        <taxon>Bacteria</taxon>
        <taxon>Thermotogati</taxon>
        <taxon>Synergistota</taxon>
        <taxon>Synergistia</taxon>
        <taxon>Synergistales</taxon>
        <taxon>Synergistaceae</taxon>
        <taxon>Thermanaerovibrio</taxon>
    </lineage>
</organism>
<evidence type="ECO:0000256" key="5">
    <source>
        <dbReference type="ARBA" id="ARBA00022989"/>
    </source>
</evidence>
<dbReference type="eggNOG" id="COG0840">
    <property type="taxonomic scope" value="Bacteria"/>
</dbReference>
<dbReference type="Pfam" id="PF00672">
    <property type="entry name" value="HAMP"/>
    <property type="match status" value="1"/>
</dbReference>
<feature type="transmembrane region" description="Helical" evidence="10">
    <location>
        <begin position="291"/>
        <end position="313"/>
    </location>
</feature>
<dbReference type="EnsemblBacteria" id="ACZ18546">
    <property type="protein sequence ID" value="ACZ18546"/>
    <property type="gene ID" value="Taci_0309"/>
</dbReference>
<dbReference type="Pfam" id="PF02743">
    <property type="entry name" value="dCache_1"/>
    <property type="match status" value="1"/>
</dbReference>
<dbReference type="PANTHER" id="PTHR32089:SF112">
    <property type="entry name" value="LYSOZYME-LIKE PROTEIN-RELATED"/>
    <property type="match status" value="1"/>
</dbReference>
<dbReference type="PANTHER" id="PTHR32089">
    <property type="entry name" value="METHYL-ACCEPTING CHEMOTAXIS PROTEIN MCPB"/>
    <property type="match status" value="1"/>
</dbReference>
<evidence type="ECO:0000256" key="3">
    <source>
        <dbReference type="ARBA" id="ARBA00022500"/>
    </source>
</evidence>
<evidence type="ECO:0000313" key="13">
    <source>
        <dbReference type="EMBL" id="ACZ18546.1"/>
    </source>
</evidence>
<gene>
    <name evidence="13" type="ordered locus">Taci_0309</name>
</gene>
<feature type="domain" description="HAMP" evidence="12">
    <location>
        <begin position="310"/>
        <end position="362"/>
    </location>
</feature>
<dbReference type="CDD" id="cd06225">
    <property type="entry name" value="HAMP"/>
    <property type="match status" value="1"/>
</dbReference>
<name>D1B8E3_THEAS</name>
<evidence type="ECO:0000256" key="8">
    <source>
        <dbReference type="ARBA" id="ARBA00029447"/>
    </source>
</evidence>
<evidence type="ECO:0000256" key="10">
    <source>
        <dbReference type="SAM" id="Phobius"/>
    </source>
</evidence>
<reference evidence="13 14" key="1">
    <citation type="journal article" date="2009" name="Stand. Genomic Sci.">
        <title>Complete genome sequence of Thermanaerovibrio acidaminovorans type strain (Su883).</title>
        <authorList>
            <person name="Chovatia M."/>
            <person name="Sikorski J."/>
            <person name="Schroder M."/>
            <person name="Lapidus A."/>
            <person name="Nolan M."/>
            <person name="Tice H."/>
            <person name="Glavina Del Rio T."/>
            <person name="Copeland A."/>
            <person name="Cheng J.F."/>
            <person name="Lucas S."/>
            <person name="Chen F."/>
            <person name="Bruce D."/>
            <person name="Goodwin L."/>
            <person name="Pitluck S."/>
            <person name="Ivanova N."/>
            <person name="Mavromatis K."/>
            <person name="Ovchinnikova G."/>
            <person name="Pati A."/>
            <person name="Chen A."/>
            <person name="Palaniappan K."/>
            <person name="Land M."/>
            <person name="Hauser L."/>
            <person name="Chang Y.J."/>
            <person name="Jeffries C.D."/>
            <person name="Chain P."/>
            <person name="Saunders E."/>
            <person name="Detter J.C."/>
            <person name="Brettin T."/>
            <person name="Rohde M."/>
            <person name="Goker M."/>
            <person name="Spring S."/>
            <person name="Bristow J."/>
            <person name="Markowitz V."/>
            <person name="Hugenholtz P."/>
            <person name="Kyrpides N.C."/>
            <person name="Klenk H.P."/>
            <person name="Eisen J.A."/>
        </authorList>
    </citation>
    <scope>NUCLEOTIDE SEQUENCE [LARGE SCALE GENOMIC DNA]</scope>
    <source>
        <strain evidence="14">ATCC 49978 / DSM 6589 / Su883</strain>
    </source>
</reference>
<dbReference type="Gene3D" id="1.10.287.950">
    <property type="entry name" value="Methyl-accepting chemotaxis protein"/>
    <property type="match status" value="1"/>
</dbReference>
<dbReference type="GO" id="GO:0006935">
    <property type="term" value="P:chemotaxis"/>
    <property type="evidence" value="ECO:0007669"/>
    <property type="project" value="UniProtKB-KW"/>
</dbReference>
<proteinExistence type="inferred from homology"/>
<comment type="similarity">
    <text evidence="8">Belongs to the methyl-accepting chemotaxis (MCP) protein family.</text>
</comment>
<dbReference type="PROSITE" id="PS50885">
    <property type="entry name" value="HAMP"/>
    <property type="match status" value="1"/>
</dbReference>
<dbReference type="HOGENOM" id="CLU_000445_107_19_0"/>
<dbReference type="AlphaFoldDB" id="D1B8E3"/>
<dbReference type="KEGG" id="tai:Taci_0309"/>
<sequence>MTMRQRLYAILLMAVLALGGMGFLAYYNGRRILEAHIMSGGELAAESAAASVRNWLDGRTDIVLTAAMNSQYLWLNYGMAGQLLQPYMEGLTKEYSNKGFMDIYIGLETGRFVDGSGWTPPDGWDPKTRPWYQEAVRKDGPVITMPYVDANTGKMIVTIATPLKGYGDRLLGVLGADMAIDTLIQMVSSQRIMGHGYGILLAPDGTFVAHPKKDLVLKENIAKESRFVSKELSKIGQDILSGKYGLYRYRSVDGDVRLIFTRPLNLGWTLALVVSEKEIFSPLSGLAMKQLLMALVAMALLAVLVLSVIRGLMRPIQCLMSVSGEAAKGDLSVSACFAGNDEMSQLGRALDTVISSQREIFRRFKGESDRILQQARVLEDVSDRTVETLVDMREQAEVLVRMATDNSEAVEAANAGIEEVASASQGAAQAASDASSYAESLKSNAEGARDLIVKTSDRVMEMASSFRGVADAVVKLNDQASQIGSIVNTISQIADQTNLLALNAAIEAARAGEAGKGFAVVAEEVRKLAEESNQAAKSIGELAGAIISGTSYAVKTATSGVSVAQAAEEETRAMREQIDGVLNAIGEIVSQIQNVAATAQEQSASAQEMAASIDRLAVGIGSLKDVAARISQVVDQISRNSDLLKASSDDLYRFSEEFTRAIQGFKIDSDGPLALKG</sequence>
<dbReference type="SUPFAM" id="SSF103190">
    <property type="entry name" value="Sensory domain-like"/>
    <property type="match status" value="1"/>
</dbReference>
<feature type="domain" description="Methyl-accepting transducer" evidence="11">
    <location>
        <begin position="381"/>
        <end position="617"/>
    </location>
</feature>
<evidence type="ECO:0000256" key="6">
    <source>
        <dbReference type="ARBA" id="ARBA00023136"/>
    </source>
</evidence>
<keyword evidence="14" id="KW-1185">Reference proteome</keyword>
<evidence type="ECO:0000256" key="7">
    <source>
        <dbReference type="ARBA" id="ARBA00023224"/>
    </source>
</evidence>
<keyword evidence="3" id="KW-0145">Chemotaxis</keyword>
<dbReference type="CDD" id="cd12912">
    <property type="entry name" value="PDC2_MCP_like"/>
    <property type="match status" value="1"/>
</dbReference>
<keyword evidence="5 10" id="KW-1133">Transmembrane helix</keyword>
<dbReference type="InterPro" id="IPR003660">
    <property type="entry name" value="HAMP_dom"/>
</dbReference>
<dbReference type="SUPFAM" id="SSF58104">
    <property type="entry name" value="Methyl-accepting chemotaxis protein (MCP) signaling domain"/>
    <property type="match status" value="1"/>
</dbReference>
<dbReference type="STRING" id="525903.Taci_0309"/>